<proteinExistence type="predicted"/>
<evidence type="ECO:0000313" key="4">
    <source>
        <dbReference type="Proteomes" id="UP001391051"/>
    </source>
</evidence>
<dbReference type="EMBL" id="JAQQWE010000010">
    <property type="protein sequence ID" value="KAK7937773.1"/>
    <property type="molecule type" value="Genomic_DNA"/>
</dbReference>
<gene>
    <name evidence="3" type="ORF">PG986_014641</name>
</gene>
<evidence type="ECO:0000259" key="2">
    <source>
        <dbReference type="Pfam" id="PF20150"/>
    </source>
</evidence>
<feature type="compositionally biased region" description="Acidic residues" evidence="1">
    <location>
        <begin position="300"/>
        <end position="317"/>
    </location>
</feature>
<protein>
    <recommendedName>
        <fullName evidence="2">2EXR domain-containing protein</fullName>
    </recommendedName>
</protein>
<name>A0ABR1PTK5_9PEZI</name>
<feature type="domain" description="2EXR" evidence="2">
    <location>
        <begin position="13"/>
        <end position="82"/>
    </location>
</feature>
<keyword evidence="4" id="KW-1185">Reference proteome</keyword>
<dbReference type="Pfam" id="PF20150">
    <property type="entry name" value="2EXR"/>
    <property type="match status" value="1"/>
</dbReference>
<dbReference type="RefSeq" id="XP_066693101.1">
    <property type="nucleotide sequence ID" value="XM_066850863.1"/>
</dbReference>
<sequence>MASTNATIPATEFPKFPKLALELRRMVWNHALDQEGEERLHFYHRESQRLLPTKNNISALRAATRESRTEALRRYTVKLPVIAMTPLPAQPVPDREIWSFEDWVLETADARWGISSHEEQAGTRRPSRSLRERYWHHHAMADYDVSDEENAEGIVDDAGCEDIVWHGGGYPDLVAYQMVFDFKAAILGEESLHRDEIQRRHISLPLPNNVLGQIRNVVNLDIVPYGRDPDLYRGPVTKRAFLSGWCSEHFRQLRALVDAPSPRVLKCLIPEVESRTVVGKVERRTAECLGIFEIPIVDDPASEDDEGHEEDEDGSDD</sequence>
<dbReference type="GeneID" id="92083925"/>
<reference evidence="3 4" key="1">
    <citation type="submission" date="2023-01" db="EMBL/GenBank/DDBJ databases">
        <title>Analysis of 21 Apiospora genomes using comparative genomics revels a genus with tremendous synthesis potential of carbohydrate active enzymes and secondary metabolites.</title>
        <authorList>
            <person name="Sorensen T."/>
        </authorList>
    </citation>
    <scope>NUCLEOTIDE SEQUENCE [LARGE SCALE GENOMIC DNA]</scope>
    <source>
        <strain evidence="3 4">CBS 24483</strain>
    </source>
</reference>
<comment type="caution">
    <text evidence="3">The sequence shown here is derived from an EMBL/GenBank/DDBJ whole genome shotgun (WGS) entry which is preliminary data.</text>
</comment>
<accession>A0ABR1PTK5</accession>
<evidence type="ECO:0000256" key="1">
    <source>
        <dbReference type="SAM" id="MobiDB-lite"/>
    </source>
</evidence>
<feature type="region of interest" description="Disordered" evidence="1">
    <location>
        <begin position="298"/>
        <end position="317"/>
    </location>
</feature>
<dbReference type="Proteomes" id="UP001391051">
    <property type="component" value="Unassembled WGS sequence"/>
</dbReference>
<evidence type="ECO:0000313" key="3">
    <source>
        <dbReference type="EMBL" id="KAK7937773.1"/>
    </source>
</evidence>
<organism evidence="3 4">
    <name type="scientific">Apiospora aurea</name>
    <dbReference type="NCBI Taxonomy" id="335848"/>
    <lineage>
        <taxon>Eukaryota</taxon>
        <taxon>Fungi</taxon>
        <taxon>Dikarya</taxon>
        <taxon>Ascomycota</taxon>
        <taxon>Pezizomycotina</taxon>
        <taxon>Sordariomycetes</taxon>
        <taxon>Xylariomycetidae</taxon>
        <taxon>Amphisphaeriales</taxon>
        <taxon>Apiosporaceae</taxon>
        <taxon>Apiospora</taxon>
    </lineage>
</organism>
<dbReference type="InterPro" id="IPR045518">
    <property type="entry name" value="2EXR"/>
</dbReference>